<dbReference type="KEGG" id="spu:100889106"/>
<dbReference type="PROSITE" id="PS50958">
    <property type="entry name" value="SMB_2"/>
    <property type="match status" value="1"/>
</dbReference>
<proteinExistence type="predicted"/>
<dbReference type="AlphaFoldDB" id="A0A7M7N397"/>
<evidence type="ECO:0000313" key="8">
    <source>
        <dbReference type="Proteomes" id="UP000007110"/>
    </source>
</evidence>
<dbReference type="PROSITE" id="PS50287">
    <property type="entry name" value="SRCR_2"/>
    <property type="match status" value="1"/>
</dbReference>
<feature type="compositionally biased region" description="Basic and acidic residues" evidence="3">
    <location>
        <begin position="248"/>
        <end position="259"/>
    </location>
</feature>
<feature type="disulfide bond" evidence="2">
    <location>
        <begin position="189"/>
        <end position="199"/>
    </location>
</feature>
<organism evidence="7 8">
    <name type="scientific">Strongylocentrotus purpuratus</name>
    <name type="common">Purple sea urchin</name>
    <dbReference type="NCBI Taxonomy" id="7668"/>
    <lineage>
        <taxon>Eukaryota</taxon>
        <taxon>Metazoa</taxon>
        <taxon>Echinodermata</taxon>
        <taxon>Eleutherozoa</taxon>
        <taxon>Echinozoa</taxon>
        <taxon>Echinoidea</taxon>
        <taxon>Euechinoidea</taxon>
        <taxon>Echinacea</taxon>
        <taxon>Camarodonta</taxon>
        <taxon>Echinidea</taxon>
        <taxon>Strongylocentrotidae</taxon>
        <taxon>Strongylocentrotus</taxon>
    </lineage>
</organism>
<evidence type="ECO:0000256" key="4">
    <source>
        <dbReference type="SAM" id="Phobius"/>
    </source>
</evidence>
<protein>
    <submittedName>
        <fullName evidence="7">Uncharacterized protein</fullName>
    </submittedName>
</protein>
<dbReference type="SMART" id="SM00201">
    <property type="entry name" value="SO"/>
    <property type="match status" value="1"/>
</dbReference>
<evidence type="ECO:0000259" key="6">
    <source>
        <dbReference type="PROSITE" id="PS50958"/>
    </source>
</evidence>
<dbReference type="SUPFAM" id="SSF90188">
    <property type="entry name" value="Somatomedin B domain"/>
    <property type="match status" value="1"/>
</dbReference>
<dbReference type="OrthoDB" id="413699at2759"/>
<accession>A0A7M7N397</accession>
<comment type="caution">
    <text evidence="2">Lacks conserved residue(s) required for the propagation of feature annotation.</text>
</comment>
<feature type="domain" description="SRCR" evidence="5">
    <location>
        <begin position="119"/>
        <end position="229"/>
    </location>
</feature>
<feature type="compositionally biased region" description="Polar residues" evidence="3">
    <location>
        <begin position="237"/>
        <end position="247"/>
    </location>
</feature>
<dbReference type="InterPro" id="IPR036772">
    <property type="entry name" value="SRCR-like_dom_sf"/>
</dbReference>
<dbReference type="SUPFAM" id="SSF56487">
    <property type="entry name" value="SRCR-like"/>
    <property type="match status" value="1"/>
</dbReference>
<feature type="region of interest" description="Disordered" evidence="3">
    <location>
        <begin position="235"/>
        <end position="259"/>
    </location>
</feature>
<dbReference type="GO" id="GO:0016020">
    <property type="term" value="C:membrane"/>
    <property type="evidence" value="ECO:0007669"/>
    <property type="project" value="InterPro"/>
</dbReference>
<dbReference type="InterPro" id="IPR001190">
    <property type="entry name" value="SRCR"/>
</dbReference>
<feature type="domain" description="SMB" evidence="6">
    <location>
        <begin position="77"/>
        <end position="120"/>
    </location>
</feature>
<dbReference type="PROSITE" id="PS00524">
    <property type="entry name" value="SMB_1"/>
    <property type="match status" value="1"/>
</dbReference>
<dbReference type="Gene3D" id="3.10.250.10">
    <property type="entry name" value="SRCR-like domain"/>
    <property type="match status" value="1"/>
</dbReference>
<dbReference type="Gene3D" id="4.10.410.20">
    <property type="match status" value="1"/>
</dbReference>
<evidence type="ECO:0000256" key="3">
    <source>
        <dbReference type="SAM" id="MobiDB-lite"/>
    </source>
</evidence>
<dbReference type="InterPro" id="IPR001212">
    <property type="entry name" value="Somatomedin_B_dom"/>
</dbReference>
<dbReference type="OMA" id="WEASAAC"/>
<sequence length="451" mass="49193">MVCSRKKNKMHKNTKQSESERNNDCVVFSFNKVLNVFCLELFGNQPPTIAGTNMKVIFLTVGLQLTLCFFCTAGANEWDSCEGRCGALFDGDRTNCQCNSVCVGFGDCCTDFLQICTSIHLDGNNPLEGLVIVKEKKRDVGYICHNGLWLLWEASAACADLGYYGGESTSTDTSVDVGSLPILHSYVKCNQDATRLNQCEFITNVTTQDLCVSDAQDDCCMGLLGVRCTNQTDDELTSPSTTVQMKTGDNHEPSTRNHTDDELTTAITKLHLSTTSTSVQKKTDGSDEPNAKSVRAVYIYIIIGVVCVLLITGVVLVVVVRSRRKGRKQLRNPPATDHPTVAMGNVTSVQSADSAPTPFLAHETLGVKENTYASDPTSSHTYTGVNAVGDTGTNEGGEDEYTYVDVPPVHSPSEDLQHTYMDAEVLLVTSRNISSDDNDYGLIDNVLYKQF</sequence>
<reference evidence="7" key="2">
    <citation type="submission" date="2021-01" db="UniProtKB">
        <authorList>
            <consortium name="EnsemblMetazoa"/>
        </authorList>
    </citation>
    <scope>IDENTIFICATION</scope>
</reference>
<feature type="transmembrane region" description="Helical" evidence="4">
    <location>
        <begin position="297"/>
        <end position="320"/>
    </location>
</feature>
<evidence type="ECO:0000259" key="5">
    <source>
        <dbReference type="PROSITE" id="PS50287"/>
    </source>
</evidence>
<evidence type="ECO:0000256" key="1">
    <source>
        <dbReference type="ARBA" id="ARBA00023157"/>
    </source>
</evidence>
<dbReference type="Pfam" id="PF01033">
    <property type="entry name" value="Somatomedin_B"/>
    <property type="match status" value="1"/>
</dbReference>
<keyword evidence="4" id="KW-0472">Membrane</keyword>
<keyword evidence="4" id="KW-1133">Transmembrane helix</keyword>
<dbReference type="Proteomes" id="UP000007110">
    <property type="component" value="Unassembled WGS sequence"/>
</dbReference>
<dbReference type="RefSeq" id="XP_030830641.1">
    <property type="nucleotide sequence ID" value="XM_030974781.1"/>
</dbReference>
<evidence type="ECO:0000313" key="7">
    <source>
        <dbReference type="EnsemblMetazoa" id="XP_030830641"/>
    </source>
</evidence>
<dbReference type="GeneID" id="100889106"/>
<dbReference type="InterPro" id="IPR036024">
    <property type="entry name" value="Somatomedin_B-like_dom_sf"/>
</dbReference>
<name>A0A7M7N397_STRPU</name>
<dbReference type="EnsemblMetazoa" id="XM_030974781">
    <property type="protein sequence ID" value="XP_030830641"/>
    <property type="gene ID" value="LOC100889106"/>
</dbReference>
<reference evidence="8" key="1">
    <citation type="submission" date="2015-02" db="EMBL/GenBank/DDBJ databases">
        <title>Genome sequencing for Strongylocentrotus purpuratus.</title>
        <authorList>
            <person name="Murali S."/>
            <person name="Liu Y."/>
            <person name="Vee V."/>
            <person name="English A."/>
            <person name="Wang M."/>
            <person name="Skinner E."/>
            <person name="Han Y."/>
            <person name="Muzny D.M."/>
            <person name="Worley K.C."/>
            <person name="Gibbs R.A."/>
        </authorList>
    </citation>
    <scope>NUCLEOTIDE SEQUENCE</scope>
</reference>
<dbReference type="InParanoid" id="A0A7M7N397"/>
<keyword evidence="1 2" id="KW-1015">Disulfide bond</keyword>
<keyword evidence="8" id="KW-1185">Reference proteome</keyword>
<evidence type="ECO:0000256" key="2">
    <source>
        <dbReference type="PROSITE-ProRule" id="PRU00196"/>
    </source>
</evidence>
<keyword evidence="4" id="KW-0812">Transmembrane</keyword>